<keyword evidence="1" id="KW-1133">Transmembrane helix</keyword>
<dbReference type="EnsemblMetazoa" id="GBRI005633-RA">
    <property type="protein sequence ID" value="GBRI005633-PA"/>
    <property type="gene ID" value="GBRI005633"/>
</dbReference>
<name>A0A1A9W443_9MUSC</name>
<dbReference type="Proteomes" id="UP000091820">
    <property type="component" value="Unassembled WGS sequence"/>
</dbReference>
<sequence>MEMEKVQHLLKFVTAYNFPEKRHFYTSDELIFQFICYVVMLCHLTVWPTVYICDDFELSDQSKLIISTSSSKSLESGKSGNRGFGVGNIELEDSSEALSSYLLGI</sequence>
<keyword evidence="3" id="KW-1185">Reference proteome</keyword>
<feature type="transmembrane region" description="Helical" evidence="1">
    <location>
        <begin position="30"/>
        <end position="53"/>
    </location>
</feature>
<organism evidence="2 3">
    <name type="scientific">Glossina brevipalpis</name>
    <dbReference type="NCBI Taxonomy" id="37001"/>
    <lineage>
        <taxon>Eukaryota</taxon>
        <taxon>Metazoa</taxon>
        <taxon>Ecdysozoa</taxon>
        <taxon>Arthropoda</taxon>
        <taxon>Hexapoda</taxon>
        <taxon>Insecta</taxon>
        <taxon>Pterygota</taxon>
        <taxon>Neoptera</taxon>
        <taxon>Endopterygota</taxon>
        <taxon>Diptera</taxon>
        <taxon>Brachycera</taxon>
        <taxon>Muscomorpha</taxon>
        <taxon>Hippoboscoidea</taxon>
        <taxon>Glossinidae</taxon>
        <taxon>Glossina</taxon>
    </lineage>
</organism>
<proteinExistence type="predicted"/>
<dbReference type="AlphaFoldDB" id="A0A1A9W443"/>
<evidence type="ECO:0000256" key="1">
    <source>
        <dbReference type="SAM" id="Phobius"/>
    </source>
</evidence>
<keyword evidence="1" id="KW-0812">Transmembrane</keyword>
<dbReference type="VEuPathDB" id="VectorBase:GBRI005633"/>
<evidence type="ECO:0000313" key="2">
    <source>
        <dbReference type="EnsemblMetazoa" id="GBRI005633-PA"/>
    </source>
</evidence>
<keyword evidence="1" id="KW-0472">Membrane</keyword>
<accession>A0A1A9W443</accession>
<reference evidence="2" key="2">
    <citation type="submission" date="2020-05" db="UniProtKB">
        <authorList>
            <consortium name="EnsemblMetazoa"/>
        </authorList>
    </citation>
    <scope>IDENTIFICATION</scope>
    <source>
        <strain evidence="2">IAEA</strain>
    </source>
</reference>
<evidence type="ECO:0000313" key="3">
    <source>
        <dbReference type="Proteomes" id="UP000091820"/>
    </source>
</evidence>
<reference evidence="3" key="1">
    <citation type="submission" date="2014-03" db="EMBL/GenBank/DDBJ databases">
        <authorList>
            <person name="Aksoy S."/>
            <person name="Warren W."/>
            <person name="Wilson R.K."/>
        </authorList>
    </citation>
    <scope>NUCLEOTIDE SEQUENCE [LARGE SCALE GENOMIC DNA]</scope>
    <source>
        <strain evidence="3">IAEA</strain>
    </source>
</reference>
<protein>
    <submittedName>
        <fullName evidence="2">Uncharacterized protein</fullName>
    </submittedName>
</protein>